<comment type="caution">
    <text evidence="1">The sequence shown here is derived from an EMBL/GenBank/DDBJ whole genome shotgun (WGS) entry which is preliminary data.</text>
</comment>
<evidence type="ECO:0000313" key="1">
    <source>
        <dbReference type="EMBL" id="KPN29438.1"/>
    </source>
</evidence>
<dbReference type="AlphaFoldDB" id="A0A0P7FS48"/>
<dbReference type="EMBL" id="LGUC01000001">
    <property type="protein sequence ID" value="KPN29438.1"/>
    <property type="molecule type" value="Genomic_DNA"/>
</dbReference>
<reference evidence="2" key="1">
    <citation type="submission" date="2013-11" db="EMBL/GenBank/DDBJ databases">
        <authorList>
            <person name="Hoang H.T."/>
            <person name="Killian M.L."/>
            <person name="Madson D.M."/>
            <person name="Arruda P.H.E."/>
            <person name="Sun D."/>
            <person name="Schwartz K.J."/>
            <person name="Yoon K."/>
        </authorList>
    </citation>
    <scope>NUCLEOTIDE SEQUENCE [LARGE SCALE GENOMIC DNA]</scope>
    <source>
        <strain evidence="2">CDK2</strain>
    </source>
</reference>
<dbReference type="Proteomes" id="UP000050535">
    <property type="component" value="Unassembled WGS sequence"/>
</dbReference>
<proteinExistence type="predicted"/>
<sequence length="82" mass="9750">MSSYSQYRKLETLGHMGHVREYSRKELLEFLNHTQLEISEAKYTSFNMNSHSNRVLDTLKQVVPKFIPKLHRFQVIIAENKL</sequence>
<gene>
    <name evidence="1" type="ORF">SY89_00151</name>
</gene>
<keyword evidence="2" id="KW-1185">Reference proteome</keyword>
<organism evidence="1 2">
    <name type="scientific">Halolamina pelagica</name>
    <dbReference type="NCBI Taxonomy" id="699431"/>
    <lineage>
        <taxon>Archaea</taxon>
        <taxon>Methanobacteriati</taxon>
        <taxon>Methanobacteriota</taxon>
        <taxon>Stenosarchaea group</taxon>
        <taxon>Halobacteria</taxon>
        <taxon>Halobacteriales</taxon>
        <taxon>Haloferacaceae</taxon>
    </lineage>
</organism>
<protein>
    <submittedName>
        <fullName evidence="1">Uncharacterized protein</fullName>
    </submittedName>
</protein>
<name>A0A0P7FS48_9EURY</name>
<evidence type="ECO:0000313" key="2">
    <source>
        <dbReference type="Proteomes" id="UP000050535"/>
    </source>
</evidence>
<accession>A0A0P7FS48</accession>